<protein>
    <submittedName>
        <fullName evidence="6">Transferase spermidine synthase</fullName>
    </submittedName>
</protein>
<dbReference type="EMBL" id="JABBGG010000006">
    <property type="protein sequence ID" value="NML61882.1"/>
    <property type="molecule type" value="Genomic_DNA"/>
</dbReference>
<feature type="active site" description="Proton acceptor" evidence="4">
    <location>
        <position position="136"/>
    </location>
</feature>
<evidence type="ECO:0000313" key="7">
    <source>
        <dbReference type="Proteomes" id="UP000583752"/>
    </source>
</evidence>
<evidence type="ECO:0000256" key="4">
    <source>
        <dbReference type="PROSITE-ProRule" id="PRU00354"/>
    </source>
</evidence>
<dbReference type="Proteomes" id="UP000583752">
    <property type="component" value="Unassembled WGS sequence"/>
</dbReference>
<comment type="similarity">
    <text evidence="1">Belongs to the spermidine/spermine synthase family.</text>
</comment>
<dbReference type="AlphaFoldDB" id="A0A848HL35"/>
<feature type="domain" description="PABS" evidence="5">
    <location>
        <begin position="1"/>
        <end position="213"/>
    </location>
</feature>
<evidence type="ECO:0000256" key="3">
    <source>
        <dbReference type="ARBA" id="ARBA00023115"/>
    </source>
</evidence>
<name>A0A848HL35_9BURK</name>
<dbReference type="RefSeq" id="WP_169466261.1">
    <property type="nucleotide sequence ID" value="NZ_JABBGG010000006.1"/>
</dbReference>
<dbReference type="Pfam" id="PF01564">
    <property type="entry name" value="Spermine_synth"/>
    <property type="match status" value="1"/>
</dbReference>
<dbReference type="CDD" id="cd02440">
    <property type="entry name" value="AdoMet_MTases"/>
    <property type="match status" value="1"/>
</dbReference>
<proteinExistence type="inferred from homology"/>
<keyword evidence="7" id="KW-1185">Reference proteome</keyword>
<dbReference type="PANTHER" id="PTHR43317">
    <property type="entry name" value="THERMOSPERMINE SYNTHASE ACAULIS5"/>
    <property type="match status" value="1"/>
</dbReference>
<evidence type="ECO:0000259" key="5">
    <source>
        <dbReference type="PROSITE" id="PS51006"/>
    </source>
</evidence>
<accession>A0A848HL35</accession>
<evidence type="ECO:0000256" key="2">
    <source>
        <dbReference type="ARBA" id="ARBA00022679"/>
    </source>
</evidence>
<reference evidence="6 7" key="1">
    <citation type="submission" date="2020-04" db="EMBL/GenBank/DDBJ databases">
        <title>Massilia sp. RP-1-19 isolated from soil.</title>
        <authorList>
            <person name="Dahal R.H."/>
        </authorList>
    </citation>
    <scope>NUCLEOTIDE SEQUENCE [LARGE SCALE GENOMIC DNA]</scope>
    <source>
        <strain evidence="6 7">RP-1-19</strain>
    </source>
</reference>
<sequence length="252" mass="27844">MQPPEYPLDAATPIVATRGDRRTLEFAPGEVQSEMRLSDPDALVLAYCRAIMCFALFVPRPRHILMVGLGGGSLAKFCYRHFPQARITVVELRADVIALREQFHVPADDARFEVVHADAASYLACMPATVDVLVVDGFDAGGLPPVLGSARFYGDCRRALRDGGVMAANMFSYDPHYRAMFERLRLMFDDRVCRFDKVAGNNRILFAVKAPLGGAAPRALTVQRLVARRDGLGAGWLNRLLARAVVRFLAHI</sequence>
<keyword evidence="3 4" id="KW-0620">Polyamine biosynthesis</keyword>
<dbReference type="InterPro" id="IPR029063">
    <property type="entry name" value="SAM-dependent_MTases_sf"/>
</dbReference>
<comment type="caution">
    <text evidence="6">The sequence shown here is derived from an EMBL/GenBank/DDBJ whole genome shotgun (WGS) entry which is preliminary data.</text>
</comment>
<dbReference type="InterPro" id="IPR030374">
    <property type="entry name" value="PABS"/>
</dbReference>
<organism evidence="6 7">
    <name type="scientific">Massilia polaris</name>
    <dbReference type="NCBI Taxonomy" id="2728846"/>
    <lineage>
        <taxon>Bacteria</taxon>
        <taxon>Pseudomonadati</taxon>
        <taxon>Pseudomonadota</taxon>
        <taxon>Betaproteobacteria</taxon>
        <taxon>Burkholderiales</taxon>
        <taxon>Oxalobacteraceae</taxon>
        <taxon>Telluria group</taxon>
        <taxon>Massilia</taxon>
    </lineage>
</organism>
<dbReference type="GO" id="GO:0006596">
    <property type="term" value="P:polyamine biosynthetic process"/>
    <property type="evidence" value="ECO:0007669"/>
    <property type="project" value="UniProtKB-UniRule"/>
</dbReference>
<dbReference type="PANTHER" id="PTHR43317:SF11">
    <property type="entry name" value="POLYAMINE AMINOPROPYLTRANSFERASE 2"/>
    <property type="match status" value="1"/>
</dbReference>
<gene>
    <name evidence="6" type="ORF">HHL21_12500</name>
</gene>
<evidence type="ECO:0000256" key="1">
    <source>
        <dbReference type="ARBA" id="ARBA00007867"/>
    </source>
</evidence>
<dbReference type="GO" id="GO:0016740">
    <property type="term" value="F:transferase activity"/>
    <property type="evidence" value="ECO:0007669"/>
    <property type="project" value="UniProtKB-UniRule"/>
</dbReference>
<keyword evidence="2 4" id="KW-0808">Transferase</keyword>
<evidence type="ECO:0000313" key="6">
    <source>
        <dbReference type="EMBL" id="NML61882.1"/>
    </source>
</evidence>
<dbReference type="PROSITE" id="PS51006">
    <property type="entry name" value="PABS_2"/>
    <property type="match status" value="1"/>
</dbReference>
<dbReference type="Gene3D" id="3.40.50.150">
    <property type="entry name" value="Vaccinia Virus protein VP39"/>
    <property type="match status" value="1"/>
</dbReference>
<dbReference type="SUPFAM" id="SSF53335">
    <property type="entry name" value="S-adenosyl-L-methionine-dependent methyltransferases"/>
    <property type="match status" value="1"/>
</dbReference>